<proteinExistence type="predicted"/>
<dbReference type="PANTHER" id="PTHR40037:SF1">
    <property type="entry name" value="PHOSPHOESTERASE SAOUHSC_00951-RELATED"/>
    <property type="match status" value="1"/>
</dbReference>
<dbReference type="KEGG" id="cpae:CPAST_c20090"/>
<dbReference type="GO" id="GO:0016874">
    <property type="term" value="F:ligase activity"/>
    <property type="evidence" value="ECO:0007669"/>
    <property type="project" value="UniProtKB-KW"/>
</dbReference>
<dbReference type="Proteomes" id="UP000028042">
    <property type="component" value="Unassembled WGS sequence"/>
</dbReference>
<dbReference type="AlphaFoldDB" id="A0A0H3J3N2"/>
<dbReference type="eggNOG" id="COG1514">
    <property type="taxonomic scope" value="Bacteria"/>
</dbReference>
<dbReference type="Gene3D" id="3.90.1140.10">
    <property type="entry name" value="Cyclic phosphodiesterase"/>
    <property type="match status" value="1"/>
</dbReference>
<sequence>MRYVIVNALNGKALKFHDKLTTEVCSKFNLKRTKLPGHITLKAPFESENIDELINMLESLVKTNNKAPISVHGYDHFRNDVVFMKTIFSKEANGVYNEFYKLLKTLSWLQWKKNEDSQRIFHTTIVSKKIKNKFNEIWEYINEFQCNFHIYFDNISIYIWEENTWRLYKKFLLKDNNETIY</sequence>
<dbReference type="InterPro" id="IPR009097">
    <property type="entry name" value="Cyclic_Pdiesterase"/>
</dbReference>
<dbReference type="Proteomes" id="UP000030905">
    <property type="component" value="Chromosome"/>
</dbReference>
<evidence type="ECO:0000313" key="2">
    <source>
        <dbReference type="EMBL" id="KRU11923.1"/>
    </source>
</evidence>
<evidence type="ECO:0000313" key="4">
    <source>
        <dbReference type="Proteomes" id="UP000030905"/>
    </source>
</evidence>
<reference evidence="2" key="2">
    <citation type="submission" date="2015-10" db="EMBL/GenBank/DDBJ databases">
        <title>Improved Draft Genome Sequence of Clostridium pasteurianum Strain ATCC 6013 (DSM 525) Using a Hybrid Next-Generation Sequencing Approach.</title>
        <authorList>
            <person name="Pyne M.E."/>
            <person name="Utturkar S.M."/>
            <person name="Brown S.D."/>
            <person name="Moo-Young M."/>
            <person name="Chung D.A."/>
            <person name="Chou P.C."/>
        </authorList>
    </citation>
    <scope>NUCLEOTIDE SEQUENCE</scope>
    <source>
        <strain evidence="2">ATCC 6013</strain>
    </source>
</reference>
<dbReference type="KEGG" id="cpat:CLPA_c20090"/>
<dbReference type="EMBL" id="JPGY02000001">
    <property type="protein sequence ID" value="KRU11923.1"/>
    <property type="molecule type" value="Genomic_DNA"/>
</dbReference>
<dbReference type="RefSeq" id="WP_003442317.1">
    <property type="nucleotide sequence ID" value="NZ_ANZB01000002.1"/>
</dbReference>
<reference evidence="1 4" key="1">
    <citation type="journal article" date="2015" name="Genome Announc.">
        <title>Complete Genome Sequence of the Nitrogen-Fixing and Solvent-Producing Clostridium pasteurianum DSM 525.</title>
        <authorList>
            <person name="Poehlein A."/>
            <person name="Grosse-Honebrink A."/>
            <person name="Zhang Y."/>
            <person name="Minton N.P."/>
            <person name="Daniel R."/>
        </authorList>
    </citation>
    <scope>NUCLEOTIDE SEQUENCE [LARGE SCALE GENOMIC DNA]</scope>
    <source>
        <strain evidence="1">DSM 525</strain>
        <strain evidence="4">DSM 525 / ATCC 6013</strain>
    </source>
</reference>
<protein>
    <submittedName>
        <fullName evidence="1">2'-5' RNA ligase</fullName>
    </submittedName>
</protein>
<accession>A0A0H3J3N2</accession>
<dbReference type="EMBL" id="CP009268">
    <property type="protein sequence ID" value="AJA52067.1"/>
    <property type="molecule type" value="Genomic_DNA"/>
</dbReference>
<dbReference type="Pfam" id="PF13563">
    <property type="entry name" value="2_5_RNA_ligase2"/>
    <property type="match status" value="1"/>
</dbReference>
<evidence type="ECO:0000313" key="1">
    <source>
        <dbReference type="EMBL" id="AJA52067.1"/>
    </source>
</evidence>
<dbReference type="SUPFAM" id="SSF55144">
    <property type="entry name" value="LigT-like"/>
    <property type="match status" value="1"/>
</dbReference>
<dbReference type="InterPro" id="IPR050580">
    <property type="entry name" value="2H_phosphoesterase_YjcG-like"/>
</dbReference>
<dbReference type="GeneID" id="93074160"/>
<evidence type="ECO:0000313" key="3">
    <source>
        <dbReference type="Proteomes" id="UP000028042"/>
    </source>
</evidence>
<keyword evidence="1" id="KW-0436">Ligase</keyword>
<name>A0A0H3J3N2_CLOPA</name>
<organism evidence="1 4">
    <name type="scientific">Clostridium pasteurianum DSM 525 = ATCC 6013</name>
    <dbReference type="NCBI Taxonomy" id="1262449"/>
    <lineage>
        <taxon>Bacteria</taxon>
        <taxon>Bacillati</taxon>
        <taxon>Bacillota</taxon>
        <taxon>Clostridia</taxon>
        <taxon>Eubacteriales</taxon>
        <taxon>Clostridiaceae</taxon>
        <taxon>Clostridium</taxon>
    </lineage>
</organism>
<reference evidence="2 3" key="3">
    <citation type="journal article" name="Genome Announc.">
        <title>Improved Draft Genome Sequence of Clostridium pasteurianum Strain ATCC 6013 (DSM 525) Using a Hybrid Next-Generation Sequencing Approach.</title>
        <authorList>
            <person name="Pyne M.E."/>
            <person name="Utturkar S."/>
            <person name="Brown S.D."/>
            <person name="Moo-Young M."/>
            <person name="Chung D.A."/>
            <person name="Chou C.P."/>
        </authorList>
    </citation>
    <scope>NUCLEOTIDE SEQUENCE [LARGE SCALE GENOMIC DNA]</scope>
    <source>
        <strain evidence="2 3">ATCC 6013</strain>
    </source>
</reference>
<dbReference type="PANTHER" id="PTHR40037">
    <property type="entry name" value="PHOSPHOESTERASE YJCG-RELATED"/>
    <property type="match status" value="1"/>
</dbReference>
<gene>
    <name evidence="1" type="ORF">CLPA_c20090</name>
    <name evidence="2" type="ORF">CP6013_01170</name>
</gene>
<dbReference type="PATRIC" id="fig|1262449.3.peg.986"/>
<keyword evidence="4" id="KW-1185">Reference proteome</keyword>